<dbReference type="InterPro" id="IPR002885">
    <property type="entry name" value="PPR_rpt"/>
</dbReference>
<evidence type="ECO:0000256" key="1">
    <source>
        <dbReference type="ARBA" id="ARBA00022737"/>
    </source>
</evidence>
<dbReference type="InterPro" id="IPR046848">
    <property type="entry name" value="E_motif"/>
</dbReference>
<dbReference type="GO" id="GO:0009451">
    <property type="term" value="P:RNA modification"/>
    <property type="evidence" value="ECO:0007669"/>
    <property type="project" value="InterPro"/>
</dbReference>
<dbReference type="FunFam" id="1.25.40.10:FF:000366">
    <property type="entry name" value="Pentatricopeptide (PPR) repeat-containing protein"/>
    <property type="match status" value="1"/>
</dbReference>
<dbReference type="Pfam" id="PF13041">
    <property type="entry name" value="PPR_2"/>
    <property type="match status" value="2"/>
</dbReference>
<dbReference type="Gene3D" id="1.25.40.10">
    <property type="entry name" value="Tetratricopeptide repeat domain"/>
    <property type="match status" value="2"/>
</dbReference>
<gene>
    <name evidence="3" type="ORF">GIB67_009517</name>
</gene>
<dbReference type="Pfam" id="PF20431">
    <property type="entry name" value="E_motif"/>
    <property type="match status" value="1"/>
</dbReference>
<dbReference type="Proteomes" id="UP000541444">
    <property type="component" value="Unassembled WGS sequence"/>
</dbReference>
<dbReference type="OrthoDB" id="185373at2759"/>
<dbReference type="AlphaFoldDB" id="A0A7J7NW17"/>
<dbReference type="PANTHER" id="PTHR47926:SF537">
    <property type="entry name" value="PENTACOTRIPEPTIDE-REPEAT REGION OF PRORP DOMAIN-CONTAINING PROTEIN"/>
    <property type="match status" value="1"/>
</dbReference>
<dbReference type="InterPro" id="IPR011990">
    <property type="entry name" value="TPR-like_helical_dom_sf"/>
</dbReference>
<protein>
    <recommendedName>
        <fullName evidence="5">Pentatricopeptide repeat-containing protein</fullName>
    </recommendedName>
</protein>
<accession>A0A7J7NW17</accession>
<name>A0A7J7NW17_9MAGN</name>
<dbReference type="EMBL" id="JACGCM010000497">
    <property type="protein sequence ID" value="KAF6171376.1"/>
    <property type="molecule type" value="Genomic_DNA"/>
</dbReference>
<dbReference type="SUPFAM" id="SSF48452">
    <property type="entry name" value="TPR-like"/>
    <property type="match status" value="1"/>
</dbReference>
<sequence length="442" mass="49832">MISTYSKLGLHKESLETFFLMHWRGTQIDCFTFSPVLKSCTLKFMINEGKQVHCVVMSNGYDSNAHVQTGLINFYAKMGDLDSAKQVFNGIEVKDVVSYNCLISAYSKSAKVLLAGELFDEMEERNVVSWNSMITCYSHNDNSCEGLRFFERMRTEKCPPNEMTLGSIEAGERIGKYVESRGLSPTVHVDSALLNMYAKCENIVKARQLFDYMNYTDIVVWNTMIGGLAYSGFANDAINLFMKMKDAGMKPNDITFVGVLTACTHAGLVELGYSLFNSMKMDHGIIPKAEHCACIVDLLCKCGRLEEAYKFICKMEMEPNVVIWGTLLSACRTRLNVELAEQAVEKLLVLEPENSGNYVLLCNIYASTGKWNEASKMRSLMKDNRVKKTAGYSWIEMNDVVHKFLVSDTSHPRFDESCKIVDELGQQSQLAGYDQDPHLEFA</sequence>
<reference evidence="3 4" key="1">
    <citation type="journal article" date="2020" name="IScience">
        <title>Genome Sequencing of the Endangered Kingdonia uniflora (Circaeasteraceae, Ranunculales) Reveals Potential Mechanisms of Evolutionary Specialization.</title>
        <authorList>
            <person name="Sun Y."/>
            <person name="Deng T."/>
            <person name="Zhang A."/>
            <person name="Moore M.J."/>
            <person name="Landis J.B."/>
            <person name="Lin N."/>
            <person name="Zhang H."/>
            <person name="Zhang X."/>
            <person name="Huang J."/>
            <person name="Zhang X."/>
            <person name="Sun H."/>
            <person name="Wang H."/>
        </authorList>
    </citation>
    <scope>NUCLEOTIDE SEQUENCE [LARGE SCALE GENOMIC DNA]</scope>
    <source>
        <strain evidence="3">TB1705</strain>
        <tissue evidence="3">Leaf</tissue>
    </source>
</reference>
<keyword evidence="4" id="KW-1185">Reference proteome</keyword>
<dbReference type="GO" id="GO:0003723">
    <property type="term" value="F:RNA binding"/>
    <property type="evidence" value="ECO:0007669"/>
    <property type="project" value="InterPro"/>
</dbReference>
<proteinExistence type="predicted"/>
<dbReference type="Pfam" id="PF01535">
    <property type="entry name" value="PPR"/>
    <property type="match status" value="5"/>
</dbReference>
<keyword evidence="1" id="KW-0677">Repeat</keyword>
<dbReference type="NCBIfam" id="TIGR00756">
    <property type="entry name" value="PPR"/>
    <property type="match status" value="3"/>
</dbReference>
<dbReference type="FunFam" id="1.25.40.10:FF:000031">
    <property type="entry name" value="Pentatricopeptide repeat-containing protein mitochondrial"/>
    <property type="match status" value="1"/>
</dbReference>
<feature type="repeat" description="PPR" evidence="2">
    <location>
        <begin position="217"/>
        <end position="251"/>
    </location>
</feature>
<dbReference type="InterPro" id="IPR046960">
    <property type="entry name" value="PPR_At4g14850-like_plant"/>
</dbReference>
<evidence type="ECO:0000313" key="3">
    <source>
        <dbReference type="EMBL" id="KAF6171376.1"/>
    </source>
</evidence>
<feature type="repeat" description="PPR" evidence="2">
    <location>
        <begin position="95"/>
        <end position="129"/>
    </location>
</feature>
<evidence type="ECO:0000313" key="4">
    <source>
        <dbReference type="Proteomes" id="UP000541444"/>
    </source>
</evidence>
<evidence type="ECO:0008006" key="5">
    <source>
        <dbReference type="Google" id="ProtNLM"/>
    </source>
</evidence>
<evidence type="ECO:0000256" key="2">
    <source>
        <dbReference type="PROSITE-ProRule" id="PRU00708"/>
    </source>
</evidence>
<dbReference type="PANTHER" id="PTHR47926">
    <property type="entry name" value="PENTATRICOPEPTIDE REPEAT-CONTAINING PROTEIN"/>
    <property type="match status" value="1"/>
</dbReference>
<dbReference type="PROSITE" id="PS51375">
    <property type="entry name" value="PPR"/>
    <property type="match status" value="2"/>
</dbReference>
<organism evidence="3 4">
    <name type="scientific">Kingdonia uniflora</name>
    <dbReference type="NCBI Taxonomy" id="39325"/>
    <lineage>
        <taxon>Eukaryota</taxon>
        <taxon>Viridiplantae</taxon>
        <taxon>Streptophyta</taxon>
        <taxon>Embryophyta</taxon>
        <taxon>Tracheophyta</taxon>
        <taxon>Spermatophyta</taxon>
        <taxon>Magnoliopsida</taxon>
        <taxon>Ranunculales</taxon>
        <taxon>Circaeasteraceae</taxon>
        <taxon>Kingdonia</taxon>
    </lineage>
</organism>
<comment type="caution">
    <text evidence="3">The sequence shown here is derived from an EMBL/GenBank/DDBJ whole genome shotgun (WGS) entry which is preliminary data.</text>
</comment>